<dbReference type="SUPFAM" id="SSF55729">
    <property type="entry name" value="Acyl-CoA N-acyltransferases (Nat)"/>
    <property type="match status" value="1"/>
</dbReference>
<proteinExistence type="predicted"/>
<dbReference type="InterPro" id="IPR051531">
    <property type="entry name" value="N-acetyltransferase"/>
</dbReference>
<dbReference type="InterPro" id="IPR000086">
    <property type="entry name" value="NUDIX_hydrolase_dom"/>
</dbReference>
<dbReference type="PROSITE" id="PS51462">
    <property type="entry name" value="NUDIX"/>
    <property type="match status" value="1"/>
</dbReference>
<organism evidence="3 4">
    <name type="scientific">Streptomyces chrestomyceticus JCM 4735</name>
    <dbReference type="NCBI Taxonomy" id="1306181"/>
    <lineage>
        <taxon>Bacteria</taxon>
        <taxon>Bacillati</taxon>
        <taxon>Actinomycetota</taxon>
        <taxon>Actinomycetes</taxon>
        <taxon>Kitasatosporales</taxon>
        <taxon>Streptomycetaceae</taxon>
        <taxon>Streptomyces</taxon>
    </lineage>
</organism>
<protein>
    <submittedName>
        <fullName evidence="3">N-acetyltransferase</fullName>
    </submittedName>
</protein>
<feature type="domain" description="Nudix hydrolase" evidence="2">
    <location>
        <begin position="216"/>
        <end position="348"/>
    </location>
</feature>
<dbReference type="Pfam" id="PF13302">
    <property type="entry name" value="Acetyltransf_3"/>
    <property type="match status" value="1"/>
</dbReference>
<dbReference type="CDD" id="cd04683">
    <property type="entry name" value="NUDIX_Hydrolase"/>
    <property type="match status" value="1"/>
</dbReference>
<dbReference type="PANTHER" id="PTHR43792">
    <property type="entry name" value="GNAT FAMILY, PUTATIVE (AFU_ORTHOLOGUE AFUA_3G00765)-RELATED-RELATED"/>
    <property type="match status" value="1"/>
</dbReference>
<dbReference type="Proteomes" id="UP000287830">
    <property type="component" value="Unassembled WGS sequence"/>
</dbReference>
<dbReference type="Gene3D" id="3.90.79.10">
    <property type="entry name" value="Nucleoside Triphosphate Pyrophosphohydrolase"/>
    <property type="match status" value="1"/>
</dbReference>
<dbReference type="AlphaFoldDB" id="A0A7U9Q0V7"/>
<sequence length="359" mass="39464">MYPVTRHSSRLKLRELTADDVDAVHAIYGDPAATEHLSFTPRTRDEVGGIVARGIAAATATRRHEYVLAVVTQGDDGDLIGITRLASDPHQQKAATMGFALRPVAWGVGYGRETVRLTLDLAFAELGLHRVWAARAPLNEASAKTLLAVGMVEEGRIRGHVYVRETWRDSITYGILKDEWAAQNEPGRRALQAACPIGLTRDALTVTSAHTVPRHRRIIDVHLLLIRDSRVLLSLRQGGYASGQWQVPSGHLEADEPTDHGTVREGWEEIGVRVDPDHLELAHVIDHRAPGEDPRFGIFYRAHTWDGEPYNAEPNKCGGISWFPLNDVPVSTVPYHAAALHHISAGRISSKYGWGAEGA</sequence>
<evidence type="ECO:0000313" key="4">
    <source>
        <dbReference type="Proteomes" id="UP000287830"/>
    </source>
</evidence>
<dbReference type="EMBL" id="BHZC01000001">
    <property type="protein sequence ID" value="GCD35694.1"/>
    <property type="molecule type" value="Genomic_DNA"/>
</dbReference>
<dbReference type="GO" id="GO:0016747">
    <property type="term" value="F:acyltransferase activity, transferring groups other than amino-acyl groups"/>
    <property type="evidence" value="ECO:0007669"/>
    <property type="project" value="InterPro"/>
</dbReference>
<dbReference type="RefSeq" id="WP_218041921.1">
    <property type="nucleotide sequence ID" value="NZ_BHZC01000001.1"/>
</dbReference>
<name>A0A7U9Q0V7_9ACTN</name>
<feature type="domain" description="N-acetyltransferase" evidence="1">
    <location>
        <begin position="11"/>
        <end position="174"/>
    </location>
</feature>
<accession>A0A7U9Q0V7</accession>
<gene>
    <name evidence="3" type="ORF">OEIGOIKO_03440</name>
</gene>
<dbReference type="PROSITE" id="PS51186">
    <property type="entry name" value="GNAT"/>
    <property type="match status" value="1"/>
</dbReference>
<dbReference type="SUPFAM" id="SSF55811">
    <property type="entry name" value="Nudix"/>
    <property type="match status" value="1"/>
</dbReference>
<dbReference type="Gene3D" id="3.40.630.30">
    <property type="match status" value="1"/>
</dbReference>
<dbReference type="InterPro" id="IPR015797">
    <property type="entry name" value="NUDIX_hydrolase-like_dom_sf"/>
</dbReference>
<evidence type="ECO:0000259" key="2">
    <source>
        <dbReference type="PROSITE" id="PS51462"/>
    </source>
</evidence>
<dbReference type="Pfam" id="PF00293">
    <property type="entry name" value="NUDIX"/>
    <property type="match status" value="1"/>
</dbReference>
<dbReference type="InterPro" id="IPR016181">
    <property type="entry name" value="Acyl_CoA_acyltransferase"/>
</dbReference>
<evidence type="ECO:0000313" key="3">
    <source>
        <dbReference type="EMBL" id="GCD35694.1"/>
    </source>
</evidence>
<reference evidence="3 4" key="1">
    <citation type="submission" date="2018-11" db="EMBL/GenBank/DDBJ databases">
        <title>Whole genome sequence of Streptomyces chrestomyceticus NBRC 13444(T).</title>
        <authorList>
            <person name="Komaki H."/>
            <person name="Tamura T."/>
        </authorList>
    </citation>
    <scope>NUCLEOTIDE SEQUENCE [LARGE SCALE GENOMIC DNA]</scope>
    <source>
        <strain evidence="3 4">NBRC 13444</strain>
    </source>
</reference>
<evidence type="ECO:0000259" key="1">
    <source>
        <dbReference type="PROSITE" id="PS51186"/>
    </source>
</evidence>
<dbReference type="InterPro" id="IPR000182">
    <property type="entry name" value="GNAT_dom"/>
</dbReference>
<dbReference type="GeneID" id="95627165"/>
<comment type="caution">
    <text evidence="3">The sequence shown here is derived from an EMBL/GenBank/DDBJ whole genome shotgun (WGS) entry which is preliminary data.</text>
</comment>